<keyword evidence="7" id="KW-0378">Hydrolase</keyword>
<dbReference type="OrthoDB" id="442428at2759"/>
<dbReference type="GO" id="GO:0005506">
    <property type="term" value="F:iron ion binding"/>
    <property type="evidence" value="ECO:0007669"/>
    <property type="project" value="InterPro"/>
</dbReference>
<dbReference type="GeneID" id="103212396"/>
<evidence type="ECO:0000256" key="11">
    <source>
        <dbReference type="ARBA" id="ARBA00023211"/>
    </source>
</evidence>
<keyword evidence="11" id="KW-0464">Manganese</keyword>
<protein>
    <recommendedName>
        <fullName evidence="14">Serine/threonine-protein phosphatase with EF-hands 1</fullName>
        <ecNumber evidence="4">3.1.3.16</ecNumber>
    </recommendedName>
</protein>
<dbReference type="CTD" id="5475"/>
<accession>A0A8B7B9C6</accession>
<dbReference type="FunFam" id="1.10.238.10:FF:000164">
    <property type="entry name" value="Serine/threonine-protein phosphatase with EF-hands"/>
    <property type="match status" value="1"/>
</dbReference>
<dbReference type="PROSITE" id="PS00018">
    <property type="entry name" value="EF_HAND_1"/>
    <property type="match status" value="1"/>
</dbReference>
<feature type="domain" description="EF-hand" evidence="15">
    <location>
        <begin position="358"/>
        <end position="393"/>
    </location>
</feature>
<evidence type="ECO:0000256" key="3">
    <source>
        <dbReference type="ARBA" id="ARBA00008294"/>
    </source>
</evidence>
<dbReference type="PRINTS" id="PR00114">
    <property type="entry name" value="STPHPHTASE"/>
</dbReference>
<dbReference type="CDD" id="cd00051">
    <property type="entry name" value="EFh"/>
    <property type="match status" value="1"/>
</dbReference>
<evidence type="ECO:0000313" key="17">
    <source>
        <dbReference type="RefSeq" id="XP_007956574.1"/>
    </source>
</evidence>
<evidence type="ECO:0000256" key="12">
    <source>
        <dbReference type="ARBA" id="ARBA00047761"/>
    </source>
</evidence>
<dbReference type="Pfam" id="PF00149">
    <property type="entry name" value="Metallophos"/>
    <property type="match status" value="1"/>
</dbReference>
<evidence type="ECO:0000256" key="14">
    <source>
        <dbReference type="ARBA" id="ARBA00069227"/>
    </source>
</evidence>
<evidence type="ECO:0000313" key="16">
    <source>
        <dbReference type="Proteomes" id="UP000694850"/>
    </source>
</evidence>
<evidence type="ECO:0000256" key="7">
    <source>
        <dbReference type="ARBA" id="ARBA00022801"/>
    </source>
</evidence>
<dbReference type="PANTHER" id="PTHR45668">
    <property type="entry name" value="SERINE/THREONINE-PROTEIN PHOSPHATASE 5-RELATED"/>
    <property type="match status" value="1"/>
</dbReference>
<keyword evidence="6" id="KW-0677">Repeat</keyword>
<dbReference type="RefSeq" id="XP_007956574.1">
    <property type="nucleotide sequence ID" value="XM_007958383.1"/>
</dbReference>
<comment type="catalytic activity">
    <reaction evidence="13">
        <text>O-phospho-L-threonyl-[protein] + H2O = L-threonyl-[protein] + phosphate</text>
        <dbReference type="Rhea" id="RHEA:47004"/>
        <dbReference type="Rhea" id="RHEA-COMP:11060"/>
        <dbReference type="Rhea" id="RHEA-COMP:11605"/>
        <dbReference type="ChEBI" id="CHEBI:15377"/>
        <dbReference type="ChEBI" id="CHEBI:30013"/>
        <dbReference type="ChEBI" id="CHEBI:43474"/>
        <dbReference type="ChEBI" id="CHEBI:61977"/>
        <dbReference type="EC" id="3.1.3.16"/>
    </reaction>
</comment>
<dbReference type="SUPFAM" id="SSF47473">
    <property type="entry name" value="EF-hand"/>
    <property type="match status" value="1"/>
</dbReference>
<comment type="cofactor">
    <cofactor evidence="2">
        <name>Mg(2+)</name>
        <dbReference type="ChEBI" id="CHEBI:18420"/>
    </cofactor>
</comment>
<comment type="cofactor">
    <cofactor evidence="1">
        <name>Mn(2+)</name>
        <dbReference type="ChEBI" id="CHEBI:29035"/>
    </cofactor>
</comment>
<evidence type="ECO:0000256" key="6">
    <source>
        <dbReference type="ARBA" id="ARBA00022737"/>
    </source>
</evidence>
<dbReference type="InterPro" id="IPR012008">
    <property type="entry name" value="Ser/Thr-Pase_EF-hand_contain"/>
</dbReference>
<dbReference type="PANTHER" id="PTHR45668:SF1">
    <property type="entry name" value="SERINE_THREONINE-PROTEIN PHOSPHATASE WITH EF-HANDS 1"/>
    <property type="match status" value="1"/>
</dbReference>
<dbReference type="InterPro" id="IPR018247">
    <property type="entry name" value="EF_Hand_1_Ca_BS"/>
</dbReference>
<dbReference type="InterPro" id="IPR006186">
    <property type="entry name" value="Ser/Thr-sp_prot-phosphatase"/>
</dbReference>
<dbReference type="SMART" id="SM00156">
    <property type="entry name" value="PP2Ac"/>
    <property type="match status" value="1"/>
</dbReference>
<dbReference type="InterPro" id="IPR002048">
    <property type="entry name" value="EF_hand_dom"/>
</dbReference>
<keyword evidence="10" id="KW-0904">Protein phosphatase</keyword>
<evidence type="ECO:0000256" key="1">
    <source>
        <dbReference type="ARBA" id="ARBA00001936"/>
    </source>
</evidence>
<dbReference type="InterPro" id="IPR011992">
    <property type="entry name" value="EF-hand-dom_pair"/>
</dbReference>
<evidence type="ECO:0000259" key="15">
    <source>
        <dbReference type="PROSITE" id="PS50222"/>
    </source>
</evidence>
<organism evidence="16 17">
    <name type="scientific">Orycteropus afer afer</name>
    <dbReference type="NCBI Taxonomy" id="1230840"/>
    <lineage>
        <taxon>Eukaryota</taxon>
        <taxon>Metazoa</taxon>
        <taxon>Chordata</taxon>
        <taxon>Craniata</taxon>
        <taxon>Vertebrata</taxon>
        <taxon>Euteleostomi</taxon>
        <taxon>Mammalia</taxon>
        <taxon>Eutheria</taxon>
        <taxon>Afrotheria</taxon>
        <taxon>Tubulidentata</taxon>
        <taxon>Orycteropodidae</taxon>
        <taxon>Orycteropus</taxon>
    </lineage>
</organism>
<evidence type="ECO:0000256" key="2">
    <source>
        <dbReference type="ARBA" id="ARBA00001946"/>
    </source>
</evidence>
<dbReference type="InterPro" id="IPR004843">
    <property type="entry name" value="Calcineurin-like_PHP"/>
</dbReference>
<dbReference type="PROSITE" id="PS50222">
    <property type="entry name" value="EF_HAND_2"/>
    <property type="match status" value="3"/>
</dbReference>
<dbReference type="GO" id="GO:0030145">
    <property type="term" value="F:manganese ion binding"/>
    <property type="evidence" value="ECO:0007669"/>
    <property type="project" value="InterPro"/>
</dbReference>
<dbReference type="SMART" id="SM00054">
    <property type="entry name" value="EFh"/>
    <property type="match status" value="3"/>
</dbReference>
<dbReference type="PIRSF" id="PIRSF000912">
    <property type="entry name" value="PPEF"/>
    <property type="match status" value="1"/>
</dbReference>
<keyword evidence="16" id="KW-1185">Reference proteome</keyword>
<dbReference type="AlphaFoldDB" id="A0A8B7B9C6"/>
<dbReference type="EC" id="3.1.3.16" evidence="4"/>
<dbReference type="Gene3D" id="1.10.238.10">
    <property type="entry name" value="EF-hand"/>
    <property type="match status" value="1"/>
</dbReference>
<dbReference type="GO" id="GO:0004722">
    <property type="term" value="F:protein serine/threonine phosphatase activity"/>
    <property type="evidence" value="ECO:0007669"/>
    <property type="project" value="UniProtKB-EC"/>
</dbReference>
<dbReference type="GO" id="GO:0050906">
    <property type="term" value="P:detection of stimulus involved in sensory perception"/>
    <property type="evidence" value="ECO:0007669"/>
    <property type="project" value="InterPro"/>
</dbReference>
<evidence type="ECO:0000256" key="8">
    <source>
        <dbReference type="ARBA" id="ARBA00022837"/>
    </source>
</evidence>
<dbReference type="InterPro" id="IPR051134">
    <property type="entry name" value="PPP_phosphatase"/>
</dbReference>
<name>A0A8B7B9C6_ORYAF</name>
<comment type="similarity">
    <text evidence="3">Belongs to the PPP phosphatase family.</text>
</comment>
<comment type="catalytic activity">
    <reaction evidence="12">
        <text>O-phospho-L-seryl-[protein] + H2O = L-seryl-[protein] + phosphate</text>
        <dbReference type="Rhea" id="RHEA:20629"/>
        <dbReference type="Rhea" id="RHEA-COMP:9863"/>
        <dbReference type="Rhea" id="RHEA-COMP:11604"/>
        <dbReference type="ChEBI" id="CHEBI:15377"/>
        <dbReference type="ChEBI" id="CHEBI:29999"/>
        <dbReference type="ChEBI" id="CHEBI:43474"/>
        <dbReference type="ChEBI" id="CHEBI:83421"/>
        <dbReference type="EC" id="3.1.3.16"/>
    </reaction>
</comment>
<keyword evidence="9" id="KW-0460">Magnesium</keyword>
<evidence type="ECO:0000256" key="10">
    <source>
        <dbReference type="ARBA" id="ARBA00022912"/>
    </source>
</evidence>
<keyword evidence="8" id="KW-0106">Calcium</keyword>
<dbReference type="GO" id="GO:0005509">
    <property type="term" value="F:calcium ion binding"/>
    <property type="evidence" value="ECO:0007669"/>
    <property type="project" value="InterPro"/>
</dbReference>
<dbReference type="Gene3D" id="3.60.21.10">
    <property type="match status" value="1"/>
</dbReference>
<evidence type="ECO:0000256" key="5">
    <source>
        <dbReference type="ARBA" id="ARBA00022723"/>
    </source>
</evidence>
<evidence type="ECO:0000256" key="4">
    <source>
        <dbReference type="ARBA" id="ARBA00013081"/>
    </source>
</evidence>
<reference evidence="17" key="1">
    <citation type="submission" date="2025-08" db="UniProtKB">
        <authorList>
            <consortium name="RefSeq"/>
        </authorList>
    </citation>
    <scope>IDENTIFICATION</scope>
</reference>
<feature type="domain" description="EF-hand" evidence="15">
    <location>
        <begin position="441"/>
        <end position="476"/>
    </location>
</feature>
<sequence length="530" mass="61222">MGCNISALREYRNTRKAIKAAKIIQKWYRRYSIQLRIREYCALSIFACLEYTDEDSQVQLSDFLTCMLEHYANYYGENPAILTDVVSRLLGGNLQDKDEEDYVKMIDVPDSYDGPRLQFPLTSTDIDLLTDAFRKEKEHGRKILKVLEEVYAWLPIGAIVDSEILVLHGGISESTDLNFLSRLERSKIKSVLMPPIPSGREVTIDFWKNRACGRTSKPEMSIADQLLLREWQQVIDILWSDPRDQKGCYPNKNRGRGCYFGPDVSISFLRNCSKKYLVRSHEYKPAGYEMGHRGKVITVFSASNYHEEGSNPGVYLRLGRCKPPRLIHYRVTRRQALSQRLNVLESSAIRILKESLIARKTDLVRSFKLHDRNATGRISLGQWAFSMKTVMGLNLPWRLMSVRLINTDDNGNVDYMSIFQDVQIENPVQKVHSTIIETVYRYRFDLHIIFDVIDTDHSGFISVDQFRAMWKLFKTHCGVRVDDSQVDELTSKMDLNKDGSIDFKEFLKAFYVVHKCDTLPTSENVALSQD</sequence>
<evidence type="ECO:0000256" key="9">
    <source>
        <dbReference type="ARBA" id="ARBA00022842"/>
    </source>
</evidence>
<proteinExistence type="inferred from homology"/>
<evidence type="ECO:0000256" key="13">
    <source>
        <dbReference type="ARBA" id="ARBA00048336"/>
    </source>
</evidence>
<dbReference type="Proteomes" id="UP000694850">
    <property type="component" value="Unplaced"/>
</dbReference>
<dbReference type="Pfam" id="PF13499">
    <property type="entry name" value="EF-hand_7"/>
    <property type="match status" value="1"/>
</dbReference>
<keyword evidence="5" id="KW-0479">Metal-binding</keyword>
<gene>
    <name evidence="17" type="primary">PPEF1</name>
</gene>
<dbReference type="InterPro" id="IPR029052">
    <property type="entry name" value="Metallo-depent_PP-like"/>
</dbReference>
<feature type="domain" description="EF-hand" evidence="15">
    <location>
        <begin position="481"/>
        <end position="516"/>
    </location>
</feature>
<dbReference type="SUPFAM" id="SSF56300">
    <property type="entry name" value="Metallo-dependent phosphatases"/>
    <property type="match status" value="1"/>
</dbReference>